<dbReference type="VEuPathDB" id="FungiDB:PV10_01090"/>
<dbReference type="STRING" id="212818.A0A0D2AEH7"/>
<dbReference type="Proteomes" id="UP000054302">
    <property type="component" value="Unassembled WGS sequence"/>
</dbReference>
<proteinExistence type="inferred from homology"/>
<feature type="binding site" evidence="5">
    <location>
        <position position="299"/>
    </location>
    <ligand>
        <name>S-adenosyl-L-methionine</name>
        <dbReference type="ChEBI" id="CHEBI:59789"/>
    </ligand>
</feature>
<dbReference type="PROSITE" id="PS51686">
    <property type="entry name" value="SAM_MT_RSMB_NOP"/>
    <property type="match status" value="1"/>
</dbReference>
<accession>A0A0D2AEH7</accession>
<feature type="region of interest" description="Disordered" evidence="6">
    <location>
        <begin position="347"/>
        <end position="393"/>
    </location>
</feature>
<gene>
    <name evidence="8" type="ORF">PV10_01090</name>
</gene>
<evidence type="ECO:0000313" key="8">
    <source>
        <dbReference type="EMBL" id="KIV97328.1"/>
    </source>
</evidence>
<dbReference type="InterPro" id="IPR048889">
    <property type="entry name" value="NSUN5_RCM1_N"/>
</dbReference>
<feature type="binding site" evidence="5">
    <location>
        <begin position="243"/>
        <end position="249"/>
    </location>
    <ligand>
        <name>S-adenosyl-L-methionine</name>
        <dbReference type="ChEBI" id="CHEBI:59789"/>
    </ligand>
</feature>
<dbReference type="OrthoDB" id="435282at2759"/>
<dbReference type="Pfam" id="PF21148">
    <property type="entry name" value="NSUN5_fdxn-like"/>
    <property type="match status" value="1"/>
</dbReference>
<dbReference type="InterPro" id="IPR001678">
    <property type="entry name" value="MeTrfase_RsmB-F_NOP2_dom"/>
</dbReference>
<sequence length="548" mass="60350">MALYYDAATVLGTDLQVGSLKSRVYDGSLGLQSKPAHLYALISETAKYDTFLSEVINNAGILALEPKLTPILCLLLTHDHLFSKGGIAASSTHHLRQAIERHKARLQAELTKARLRRRCATVEELKTLLSSQKPPAFRSQPRWVRINTLKSSLDHELSTTFKDYRTDASIAEVIASPSSARVLTIDPNIPNLLAIPPDTNLTGTRAYVEGSIILQDKASCFPAYLLSGEHDDQQDMGHCIDGCAAPGNKTSHLAAICLENGRHDIKVFACERDGRRSRILQDMMKKSGAERVTVLAKQDFLALNPNDSRFSDVTHLLLDPSCSGSGIVGREDIPSLTLPTAGKVEKAKVSQLASPTSKPKKRKRGNLQEDVPVVPAETKDAAPVEEVRDTSHDPVRLQKLSSLQTRIVEHALSFPAAVRVTYSTCSIHIEENELVVARILSSANAKGWRLLRREEQVEGLRSWKHRGVELTTQVAIEGPKSLEMLSRLSEADRKACIRCHPEGEEGTMGFFVCCFVREEEVAPTMNAPDPESASISIHDEDSWEGFDE</sequence>
<dbReference type="Gene3D" id="3.40.50.150">
    <property type="entry name" value="Vaccinia Virus protein VP39"/>
    <property type="match status" value="1"/>
</dbReference>
<dbReference type="PANTHER" id="PTHR22807:SF4">
    <property type="entry name" value="28S RRNA (CYTOSINE-C(5))-METHYLTRANSFERASE"/>
    <property type="match status" value="1"/>
</dbReference>
<dbReference type="EMBL" id="KN847520">
    <property type="protein sequence ID" value="KIV97328.1"/>
    <property type="molecule type" value="Genomic_DNA"/>
</dbReference>
<dbReference type="OMA" id="SFKSRIY"/>
<evidence type="ECO:0000256" key="4">
    <source>
        <dbReference type="ARBA" id="ARBA00022884"/>
    </source>
</evidence>
<dbReference type="InterPro" id="IPR023267">
    <property type="entry name" value="RCMT"/>
</dbReference>
<keyword evidence="9" id="KW-1185">Reference proteome</keyword>
<evidence type="ECO:0000256" key="2">
    <source>
        <dbReference type="ARBA" id="ARBA00022679"/>
    </source>
</evidence>
<organism evidence="8 9">
    <name type="scientific">Exophiala mesophila</name>
    <name type="common">Black yeast-like fungus</name>
    <dbReference type="NCBI Taxonomy" id="212818"/>
    <lineage>
        <taxon>Eukaryota</taxon>
        <taxon>Fungi</taxon>
        <taxon>Dikarya</taxon>
        <taxon>Ascomycota</taxon>
        <taxon>Pezizomycotina</taxon>
        <taxon>Eurotiomycetes</taxon>
        <taxon>Chaetothyriomycetidae</taxon>
        <taxon>Chaetothyriales</taxon>
        <taxon>Herpotrichiellaceae</taxon>
        <taxon>Exophiala</taxon>
    </lineage>
</organism>
<dbReference type="InterPro" id="IPR049560">
    <property type="entry name" value="MeTrfase_RsmB-F_NOP2_cat"/>
</dbReference>
<dbReference type="RefSeq" id="XP_016228902.1">
    <property type="nucleotide sequence ID" value="XM_016365253.1"/>
</dbReference>
<feature type="domain" description="SAM-dependent MTase RsmB/NOP-type" evidence="7">
    <location>
        <begin position="132"/>
        <end position="518"/>
    </location>
</feature>
<dbReference type="PRINTS" id="PR02008">
    <property type="entry name" value="RCMTFAMILY"/>
</dbReference>
<feature type="region of interest" description="Disordered" evidence="6">
    <location>
        <begin position="525"/>
        <end position="548"/>
    </location>
</feature>
<feature type="binding site" evidence="5">
    <location>
        <position position="271"/>
    </location>
    <ligand>
        <name>S-adenosyl-L-methionine</name>
        <dbReference type="ChEBI" id="CHEBI:59789"/>
    </ligand>
</feature>
<dbReference type="GeneID" id="27318935"/>
<keyword evidence="1 5" id="KW-0489">Methyltransferase</keyword>
<keyword evidence="3 5" id="KW-0949">S-adenosyl-L-methionine</keyword>
<dbReference type="GO" id="GO:0008173">
    <property type="term" value="F:RNA methyltransferase activity"/>
    <property type="evidence" value="ECO:0007669"/>
    <property type="project" value="InterPro"/>
</dbReference>
<dbReference type="GO" id="GO:0005730">
    <property type="term" value="C:nucleolus"/>
    <property type="evidence" value="ECO:0007669"/>
    <property type="project" value="TreeGrafter"/>
</dbReference>
<dbReference type="Pfam" id="PF21153">
    <property type="entry name" value="NSUN5_N"/>
    <property type="match status" value="1"/>
</dbReference>
<comment type="similarity">
    <text evidence="5">Belongs to the class I-like SAM-binding methyltransferase superfamily. RsmB/NOP family.</text>
</comment>
<feature type="compositionally biased region" description="Basic and acidic residues" evidence="6">
    <location>
        <begin position="377"/>
        <end position="393"/>
    </location>
</feature>
<evidence type="ECO:0000256" key="3">
    <source>
        <dbReference type="ARBA" id="ARBA00022691"/>
    </source>
</evidence>
<name>A0A0D2AEH7_EXOME</name>
<dbReference type="InterPro" id="IPR029063">
    <property type="entry name" value="SAM-dependent_MTases_sf"/>
</dbReference>
<dbReference type="Gene3D" id="3.30.70.1170">
    <property type="entry name" value="Sun protein, domain 3"/>
    <property type="match status" value="1"/>
</dbReference>
<evidence type="ECO:0000313" key="9">
    <source>
        <dbReference type="Proteomes" id="UP000054302"/>
    </source>
</evidence>
<dbReference type="HOGENOM" id="CLU_005316_7_4_1"/>
<dbReference type="InterPro" id="IPR049561">
    <property type="entry name" value="NSUN5_7_fdxn-like"/>
</dbReference>
<keyword evidence="4 5" id="KW-0694">RNA-binding</keyword>
<evidence type="ECO:0000256" key="1">
    <source>
        <dbReference type="ARBA" id="ARBA00022603"/>
    </source>
</evidence>
<dbReference type="PANTHER" id="PTHR22807">
    <property type="entry name" value="NOP2 YEAST -RELATED NOL1/NOP2/FMU SUN DOMAIN-CONTAINING"/>
    <property type="match status" value="1"/>
</dbReference>
<keyword evidence="2 5" id="KW-0808">Transferase</keyword>
<dbReference type="AlphaFoldDB" id="A0A0D2AEH7"/>
<dbReference type="SUPFAM" id="SSF53335">
    <property type="entry name" value="S-adenosyl-L-methionine-dependent methyltransferases"/>
    <property type="match status" value="1"/>
</dbReference>
<reference evidence="8 9" key="1">
    <citation type="submission" date="2015-01" db="EMBL/GenBank/DDBJ databases">
        <title>The Genome Sequence of Exophiala mesophila CBS40295.</title>
        <authorList>
            <consortium name="The Broad Institute Genomics Platform"/>
            <person name="Cuomo C."/>
            <person name="de Hoog S."/>
            <person name="Gorbushina A."/>
            <person name="Stielow B."/>
            <person name="Teixiera M."/>
            <person name="Abouelleil A."/>
            <person name="Chapman S.B."/>
            <person name="Priest M."/>
            <person name="Young S.K."/>
            <person name="Wortman J."/>
            <person name="Nusbaum C."/>
            <person name="Birren B."/>
        </authorList>
    </citation>
    <scope>NUCLEOTIDE SEQUENCE [LARGE SCALE GENOMIC DNA]</scope>
    <source>
        <strain evidence="8 9">CBS 40295</strain>
    </source>
</reference>
<dbReference type="GO" id="GO:0070475">
    <property type="term" value="P:rRNA base methylation"/>
    <property type="evidence" value="ECO:0007669"/>
    <property type="project" value="TreeGrafter"/>
</dbReference>
<evidence type="ECO:0000256" key="5">
    <source>
        <dbReference type="PROSITE-ProRule" id="PRU01023"/>
    </source>
</evidence>
<evidence type="ECO:0000259" key="7">
    <source>
        <dbReference type="PROSITE" id="PS51686"/>
    </source>
</evidence>
<feature type="active site" description="Nucleophile" evidence="5">
    <location>
        <position position="425"/>
    </location>
</feature>
<dbReference type="GO" id="GO:0003723">
    <property type="term" value="F:RNA binding"/>
    <property type="evidence" value="ECO:0007669"/>
    <property type="project" value="UniProtKB-UniRule"/>
</dbReference>
<dbReference type="Pfam" id="PF01189">
    <property type="entry name" value="Methyltr_RsmB-F"/>
    <property type="match status" value="1"/>
</dbReference>
<feature type="binding site" evidence="5">
    <location>
        <position position="319"/>
    </location>
    <ligand>
        <name>S-adenosyl-L-methionine</name>
        <dbReference type="ChEBI" id="CHEBI:59789"/>
    </ligand>
</feature>
<evidence type="ECO:0000256" key="6">
    <source>
        <dbReference type="SAM" id="MobiDB-lite"/>
    </source>
</evidence>
<protein>
    <recommendedName>
        <fullName evidence="7">SAM-dependent MTase RsmB/NOP-type domain-containing protein</fullName>
    </recommendedName>
</protein>